<dbReference type="Pfam" id="PF00015">
    <property type="entry name" value="MCPsignal"/>
    <property type="match status" value="1"/>
</dbReference>
<evidence type="ECO:0000259" key="10">
    <source>
        <dbReference type="PROSITE" id="PS50111"/>
    </source>
</evidence>
<keyword evidence="8" id="KW-0175">Coiled coil</keyword>
<evidence type="ECO:0000256" key="6">
    <source>
        <dbReference type="ARBA" id="ARBA00029447"/>
    </source>
</evidence>
<evidence type="ECO:0000256" key="8">
    <source>
        <dbReference type="SAM" id="Coils"/>
    </source>
</evidence>
<dbReference type="PANTHER" id="PTHR32089">
    <property type="entry name" value="METHYL-ACCEPTING CHEMOTAXIS PROTEIN MCPB"/>
    <property type="match status" value="1"/>
</dbReference>
<feature type="domain" description="Methyl-accepting transducer" evidence="10">
    <location>
        <begin position="405"/>
        <end position="641"/>
    </location>
</feature>
<keyword evidence="3 9" id="KW-1133">Transmembrane helix</keyword>
<evidence type="ECO:0000313" key="13">
    <source>
        <dbReference type="Proteomes" id="UP000295565"/>
    </source>
</evidence>
<accession>A0A4V2PNL7</accession>
<dbReference type="PROSITE" id="PS50111">
    <property type="entry name" value="CHEMOTAXIS_TRANSDUC_2"/>
    <property type="match status" value="1"/>
</dbReference>
<dbReference type="GO" id="GO:0006935">
    <property type="term" value="P:chemotaxis"/>
    <property type="evidence" value="ECO:0007669"/>
    <property type="project" value="UniProtKB-ARBA"/>
</dbReference>
<comment type="caution">
    <text evidence="12">The sequence shown here is derived from an EMBL/GenBank/DDBJ whole genome shotgun (WGS) entry which is preliminary data.</text>
</comment>
<evidence type="ECO:0000256" key="4">
    <source>
        <dbReference type="ARBA" id="ARBA00023136"/>
    </source>
</evidence>
<feature type="transmembrane region" description="Helical" evidence="9">
    <location>
        <begin position="322"/>
        <end position="344"/>
    </location>
</feature>
<comment type="similarity">
    <text evidence="6">Belongs to the methyl-accepting chemotaxis (MCP) protein family.</text>
</comment>
<dbReference type="FunFam" id="1.10.287.950:FF:000001">
    <property type="entry name" value="Methyl-accepting chemotaxis sensory transducer"/>
    <property type="match status" value="1"/>
</dbReference>
<evidence type="ECO:0000256" key="7">
    <source>
        <dbReference type="PROSITE-ProRule" id="PRU00284"/>
    </source>
</evidence>
<sequence>MNFHSIRIKMMLPILLLAVILAGLAILILYMNATQKKAMLHQSENYFEAIAVVLNADRDLYQARLAQEQMLNTHASDKLRKEFKENAQQVLDRFKKYRKYLASDPNVLEHFSSFDERYQEWLDASNNLKQGFSNSRELTDKFIDVDKKFLKIRSMLDAAGEQLRAHARAAETKSKVSVDDIERYVDAITEVLNADRDIYQARLAQQNIINGIGDFAQNLRTFDENAQQVIARFNNYRSQLADEPELTAKFGKFDMLFNEWFQQSHKLLDSPLAKKRSQLPESFQVADQKFSALRELLDQAGEEVRKYAHQAERKMRAHMTKLQNIALVVMVVSFVVALAFGFYVPRKLTNDVENITRRIKEIAEGDGDLTQRINSSAKDELGSLAHQFDDFVERLRVIISSVSHQSNALGGMTDSLSNVSDKAEKITHSLVKTSEHIVSAANEMTMSNQQMEETARTSAEEVDHSMTVSKQGQDAVASASRAIESLSNDIEQTLARSSELEESSSAISSVLEVIRTIAEQTNLLALNAAIEAARAGEQGRGFAVVADEVRTLATRTQDSTNEIETIIDKLKNNVSASSSSIQGCRKNADGAIATFNEVSEIFNTLSDAFQHVQEMVQQTAQGASEQSTVSQSIMHNLLELKEQTDGVEEVSNMVSSHSDQIQDLFSELNSYVGSFKV</sequence>
<gene>
    <name evidence="12" type="ORF">EV690_2531</name>
</gene>
<dbReference type="EMBL" id="SMGD01000014">
    <property type="protein sequence ID" value="TCK47501.1"/>
    <property type="molecule type" value="Genomic_DNA"/>
</dbReference>
<dbReference type="PROSITE" id="PS50885">
    <property type="entry name" value="HAMP"/>
    <property type="match status" value="1"/>
</dbReference>
<comment type="subcellular location">
    <subcellularLocation>
        <location evidence="1">Membrane</location>
        <topology evidence="1">Multi-pass membrane protein</topology>
    </subcellularLocation>
</comment>
<dbReference type="InterPro" id="IPR004089">
    <property type="entry name" value="MCPsignal_dom"/>
</dbReference>
<dbReference type="GO" id="GO:0007165">
    <property type="term" value="P:signal transduction"/>
    <property type="evidence" value="ECO:0007669"/>
    <property type="project" value="UniProtKB-KW"/>
</dbReference>
<evidence type="ECO:0000256" key="9">
    <source>
        <dbReference type="SAM" id="Phobius"/>
    </source>
</evidence>
<dbReference type="SMART" id="SM00304">
    <property type="entry name" value="HAMP"/>
    <property type="match status" value="2"/>
</dbReference>
<keyword evidence="2 9" id="KW-0812">Transmembrane</keyword>
<proteinExistence type="inferred from homology"/>
<evidence type="ECO:0000256" key="2">
    <source>
        <dbReference type="ARBA" id="ARBA00022692"/>
    </source>
</evidence>
<dbReference type="Gene3D" id="1.10.287.950">
    <property type="entry name" value="Methyl-accepting chemotaxis protein"/>
    <property type="match status" value="1"/>
</dbReference>
<feature type="coiled-coil region" evidence="8">
    <location>
        <begin position="476"/>
        <end position="503"/>
    </location>
</feature>
<dbReference type="Pfam" id="PF00672">
    <property type="entry name" value="HAMP"/>
    <property type="match status" value="1"/>
</dbReference>
<organism evidence="12 13">
    <name type="scientific">Celerinatantimonas diazotrophica</name>
    <dbReference type="NCBI Taxonomy" id="412034"/>
    <lineage>
        <taxon>Bacteria</taxon>
        <taxon>Pseudomonadati</taxon>
        <taxon>Pseudomonadota</taxon>
        <taxon>Gammaproteobacteria</taxon>
        <taxon>Celerinatantimonadaceae</taxon>
        <taxon>Celerinatantimonas</taxon>
    </lineage>
</organism>
<dbReference type="AlphaFoldDB" id="A0A4V2PNL7"/>
<evidence type="ECO:0000256" key="5">
    <source>
        <dbReference type="ARBA" id="ARBA00023224"/>
    </source>
</evidence>
<evidence type="ECO:0000256" key="1">
    <source>
        <dbReference type="ARBA" id="ARBA00004141"/>
    </source>
</evidence>
<feature type="transmembrane region" description="Helical" evidence="9">
    <location>
        <begin position="12"/>
        <end position="31"/>
    </location>
</feature>
<dbReference type="SMART" id="SM00283">
    <property type="entry name" value="MA"/>
    <property type="match status" value="1"/>
</dbReference>
<dbReference type="RefSeq" id="WP_131913313.1">
    <property type="nucleotide sequence ID" value="NZ_OU594967.1"/>
</dbReference>
<dbReference type="InterPro" id="IPR003660">
    <property type="entry name" value="HAMP_dom"/>
</dbReference>
<evidence type="ECO:0000256" key="3">
    <source>
        <dbReference type="ARBA" id="ARBA00022989"/>
    </source>
</evidence>
<dbReference type="SUPFAM" id="SSF58104">
    <property type="entry name" value="Methyl-accepting chemotaxis protein (MCP) signaling domain"/>
    <property type="match status" value="1"/>
</dbReference>
<dbReference type="GO" id="GO:0016020">
    <property type="term" value="C:membrane"/>
    <property type="evidence" value="ECO:0007669"/>
    <property type="project" value="UniProtKB-SubCell"/>
</dbReference>
<dbReference type="Proteomes" id="UP000295565">
    <property type="component" value="Unassembled WGS sequence"/>
</dbReference>
<dbReference type="Gene3D" id="6.10.340.10">
    <property type="match status" value="1"/>
</dbReference>
<evidence type="ECO:0000313" key="12">
    <source>
        <dbReference type="EMBL" id="TCK47501.1"/>
    </source>
</evidence>
<feature type="domain" description="HAMP" evidence="11">
    <location>
        <begin position="346"/>
        <end position="400"/>
    </location>
</feature>
<keyword evidence="5 7" id="KW-0807">Transducer</keyword>
<dbReference type="CDD" id="cd06225">
    <property type="entry name" value="HAMP"/>
    <property type="match status" value="1"/>
</dbReference>
<evidence type="ECO:0000259" key="11">
    <source>
        <dbReference type="PROSITE" id="PS50885"/>
    </source>
</evidence>
<dbReference type="OrthoDB" id="49457at2"/>
<keyword evidence="13" id="KW-1185">Reference proteome</keyword>
<dbReference type="PANTHER" id="PTHR32089:SF119">
    <property type="entry name" value="METHYL-ACCEPTING CHEMOTAXIS PROTEIN CTPL"/>
    <property type="match status" value="1"/>
</dbReference>
<name>A0A4V2PNL7_9GAMM</name>
<keyword evidence="4 9" id="KW-0472">Membrane</keyword>
<reference evidence="12 13" key="1">
    <citation type="submission" date="2019-03" db="EMBL/GenBank/DDBJ databases">
        <title>Genomic Encyclopedia of Type Strains, Phase IV (KMG-IV): sequencing the most valuable type-strain genomes for metagenomic binning, comparative biology and taxonomic classification.</title>
        <authorList>
            <person name="Goeker M."/>
        </authorList>
    </citation>
    <scope>NUCLEOTIDE SEQUENCE [LARGE SCALE GENOMIC DNA]</scope>
    <source>
        <strain evidence="12 13">DSM 18577</strain>
    </source>
</reference>
<protein>
    <submittedName>
        <fullName evidence="12">Methyl-accepting chemotaxis protein</fullName>
    </submittedName>
</protein>